<gene>
    <name evidence="2" type="ORF">F8566_00840</name>
</gene>
<evidence type="ECO:0000256" key="1">
    <source>
        <dbReference type="SAM" id="Phobius"/>
    </source>
</evidence>
<keyword evidence="3" id="KW-1185">Reference proteome</keyword>
<evidence type="ECO:0000313" key="3">
    <source>
        <dbReference type="Proteomes" id="UP000468735"/>
    </source>
</evidence>
<dbReference type="OrthoDB" id="8082651at2"/>
<sequence>MRGVHCGDRQGDEPLDGDGGLGLRVALALSVVTMTSHDTELTQAASRALEMIGWIALIPFSIASLVTGLVQSLGTRWGLIRHYWVLVKLVMNVFATAVLLLYMQTLSYLADMAARPTLTSDDLAILQSPSPTVHGVGALLLLLLAVVVSVFKPPGMTPYGARKHMERRSTARF</sequence>
<dbReference type="Proteomes" id="UP000468735">
    <property type="component" value="Unassembled WGS sequence"/>
</dbReference>
<feature type="transmembrane region" description="Helical" evidence="1">
    <location>
        <begin position="82"/>
        <end position="103"/>
    </location>
</feature>
<feature type="transmembrane region" description="Helical" evidence="1">
    <location>
        <begin position="132"/>
        <end position="151"/>
    </location>
</feature>
<reference evidence="2 3" key="1">
    <citation type="submission" date="2019-09" db="EMBL/GenBank/DDBJ databases">
        <title>Actinomadura physcomitrii sp. nov., a novel actinomycete isolated from moss [Physcomitrium sphaericum (Ludw) Fuernr].</title>
        <authorList>
            <person name="Zhuang X."/>
            <person name="Liu C."/>
        </authorList>
    </citation>
    <scope>NUCLEOTIDE SEQUENCE [LARGE SCALE GENOMIC DNA]</scope>
    <source>
        <strain evidence="2 3">HMC1</strain>
    </source>
</reference>
<organism evidence="2 3">
    <name type="scientific">Actinomadura rudentiformis</name>
    <dbReference type="NCBI Taxonomy" id="359158"/>
    <lineage>
        <taxon>Bacteria</taxon>
        <taxon>Bacillati</taxon>
        <taxon>Actinomycetota</taxon>
        <taxon>Actinomycetes</taxon>
        <taxon>Streptosporangiales</taxon>
        <taxon>Thermomonosporaceae</taxon>
        <taxon>Actinomadura</taxon>
    </lineage>
</organism>
<keyword evidence="1" id="KW-1133">Transmembrane helix</keyword>
<protein>
    <submittedName>
        <fullName evidence="2">DUF2269 domain-containing protein</fullName>
    </submittedName>
</protein>
<accession>A0A6H9ZE11</accession>
<comment type="caution">
    <text evidence="2">The sequence shown here is derived from an EMBL/GenBank/DDBJ whole genome shotgun (WGS) entry which is preliminary data.</text>
</comment>
<keyword evidence="1" id="KW-0472">Membrane</keyword>
<keyword evidence="1" id="KW-0812">Transmembrane</keyword>
<dbReference type="AlphaFoldDB" id="A0A6H9ZE11"/>
<evidence type="ECO:0000313" key="2">
    <source>
        <dbReference type="EMBL" id="KAB2352749.1"/>
    </source>
</evidence>
<name>A0A6H9ZE11_9ACTN</name>
<dbReference type="EMBL" id="WBMT01000001">
    <property type="protein sequence ID" value="KAB2352749.1"/>
    <property type="molecule type" value="Genomic_DNA"/>
</dbReference>
<proteinExistence type="predicted"/>
<feature type="transmembrane region" description="Helical" evidence="1">
    <location>
        <begin position="51"/>
        <end position="70"/>
    </location>
</feature>